<keyword evidence="2 5" id="KW-0479">Metal-binding</keyword>
<dbReference type="OrthoDB" id="1470350at2759"/>
<dbReference type="EMBL" id="JABCRI010000006">
    <property type="protein sequence ID" value="KAF8404215.1"/>
    <property type="molecule type" value="Genomic_DNA"/>
</dbReference>
<dbReference type="GO" id="GO:0004497">
    <property type="term" value="F:monooxygenase activity"/>
    <property type="evidence" value="ECO:0007669"/>
    <property type="project" value="UniProtKB-KW"/>
</dbReference>
<evidence type="ECO:0000256" key="6">
    <source>
        <dbReference type="RuleBase" id="RU000461"/>
    </source>
</evidence>
<comment type="similarity">
    <text evidence="1 6">Belongs to the cytochrome P450 family.</text>
</comment>
<dbReference type="InterPro" id="IPR036396">
    <property type="entry name" value="Cyt_P450_sf"/>
</dbReference>
<dbReference type="GO" id="GO:0005506">
    <property type="term" value="F:iron ion binding"/>
    <property type="evidence" value="ECO:0007669"/>
    <property type="project" value="InterPro"/>
</dbReference>
<evidence type="ECO:0000256" key="5">
    <source>
        <dbReference type="PIRSR" id="PIRSR602401-1"/>
    </source>
</evidence>
<dbReference type="PRINTS" id="PR00385">
    <property type="entry name" value="P450"/>
</dbReference>
<dbReference type="InterPro" id="IPR002401">
    <property type="entry name" value="Cyt_P450_E_grp-I"/>
</dbReference>
<sequence length="504" mass="58148">MAFIGYLELLFAVVCFLFLRGLSRNKGLMWSWPFFGMLPALVHNFKHLNDYLTQLFKLAGSTFIFKGPWFANMHLVFTTDLANVHYVMSSNISNYPKGEEYKKMFDVFGDSSLLNLDSDSWRIERNVLHTRINHRRFHRFLEKTNRNMVEGGLVPVLEHVSKQSLVVDLQDVFQRFTFDSICVLASGYDPGCLSIDFPDVPFSKAFDDVEQAICFRLFVPSSYWKILRWLGIGEERKLSRAWETLDYFMAKFISLKREEVIKRKKMSEDEEEEGLDLLTPYMEDDKYSDKYLRDNILSLIFAGRDTTSTALTWFFWLLSKNPSVETKLLEEIKANLQGNDEEKSKSFNPKKLSRLVYLHGALCESLRLFPPGPFQAKSPLFPDILPSGHPIGKKSKIIISLYAMGRMESIWGKDCLEFKPERWISPQGGIIHQPSFKFLAFNAGPRSCMGKEVAFIQMKSVAATMISNYHVQVVEGHPVSPSTSIILHMKHGLMVRVIKRYVNE</sequence>
<reference evidence="7 8" key="1">
    <citation type="submission" date="2020-04" db="EMBL/GenBank/DDBJ databases">
        <title>Plant Genome Project.</title>
        <authorList>
            <person name="Zhang R.-G."/>
        </authorList>
    </citation>
    <scope>NUCLEOTIDE SEQUENCE [LARGE SCALE GENOMIC DNA]</scope>
    <source>
        <strain evidence="7">YNK0</strain>
        <tissue evidence="7">Leaf</tissue>
    </source>
</reference>
<dbReference type="Proteomes" id="UP000655225">
    <property type="component" value="Unassembled WGS sequence"/>
</dbReference>
<dbReference type="PANTHER" id="PTHR24296">
    <property type="entry name" value="CYTOCHROME P450"/>
    <property type="match status" value="1"/>
</dbReference>
<dbReference type="Gene3D" id="1.10.630.10">
    <property type="entry name" value="Cytochrome P450"/>
    <property type="match status" value="1"/>
</dbReference>
<keyword evidence="6" id="KW-0503">Monooxygenase</keyword>
<name>A0A834ZET6_TETSI</name>
<dbReference type="PROSITE" id="PS00086">
    <property type="entry name" value="CYTOCHROME_P450"/>
    <property type="match status" value="1"/>
</dbReference>
<dbReference type="PRINTS" id="PR00463">
    <property type="entry name" value="EP450I"/>
</dbReference>
<keyword evidence="5 6" id="KW-0349">Heme</keyword>
<feature type="binding site" description="axial binding residue" evidence="5">
    <location>
        <position position="448"/>
    </location>
    <ligand>
        <name>heme</name>
        <dbReference type="ChEBI" id="CHEBI:30413"/>
    </ligand>
    <ligandPart>
        <name>Fe</name>
        <dbReference type="ChEBI" id="CHEBI:18248"/>
    </ligandPart>
</feature>
<dbReference type="OMA" id="TVNFSPY"/>
<evidence type="ECO:0000256" key="1">
    <source>
        <dbReference type="ARBA" id="ARBA00010617"/>
    </source>
</evidence>
<dbReference type="GO" id="GO:0016705">
    <property type="term" value="F:oxidoreductase activity, acting on paired donors, with incorporation or reduction of molecular oxygen"/>
    <property type="evidence" value="ECO:0007669"/>
    <property type="project" value="InterPro"/>
</dbReference>
<gene>
    <name evidence="7" type="ORF">HHK36_009098</name>
</gene>
<dbReference type="CDD" id="cd11064">
    <property type="entry name" value="CYP86A"/>
    <property type="match status" value="1"/>
</dbReference>
<evidence type="ECO:0000313" key="8">
    <source>
        <dbReference type="Proteomes" id="UP000655225"/>
    </source>
</evidence>
<comment type="caution">
    <text evidence="7">The sequence shown here is derived from an EMBL/GenBank/DDBJ whole genome shotgun (WGS) entry which is preliminary data.</text>
</comment>
<dbReference type="InterPro" id="IPR017972">
    <property type="entry name" value="Cyt_P450_CS"/>
</dbReference>
<comment type="cofactor">
    <cofactor evidence="5">
        <name>heme</name>
        <dbReference type="ChEBI" id="CHEBI:30413"/>
    </cofactor>
</comment>
<keyword evidence="3 6" id="KW-0560">Oxidoreductase</keyword>
<dbReference type="AlphaFoldDB" id="A0A834ZET6"/>
<evidence type="ECO:0000256" key="4">
    <source>
        <dbReference type="ARBA" id="ARBA00023004"/>
    </source>
</evidence>
<evidence type="ECO:0000313" key="7">
    <source>
        <dbReference type="EMBL" id="KAF8404215.1"/>
    </source>
</evidence>
<evidence type="ECO:0000256" key="2">
    <source>
        <dbReference type="ARBA" id="ARBA00022723"/>
    </source>
</evidence>
<accession>A0A834ZET6</accession>
<protein>
    <recommendedName>
        <fullName evidence="9">Cytochrome P450</fullName>
    </recommendedName>
</protein>
<keyword evidence="8" id="KW-1185">Reference proteome</keyword>
<proteinExistence type="inferred from homology"/>
<dbReference type="GO" id="GO:0006629">
    <property type="term" value="P:lipid metabolic process"/>
    <property type="evidence" value="ECO:0007669"/>
    <property type="project" value="UniProtKB-ARBA"/>
</dbReference>
<evidence type="ECO:0008006" key="9">
    <source>
        <dbReference type="Google" id="ProtNLM"/>
    </source>
</evidence>
<dbReference type="Pfam" id="PF00067">
    <property type="entry name" value="p450"/>
    <property type="match status" value="1"/>
</dbReference>
<organism evidence="7 8">
    <name type="scientific">Tetracentron sinense</name>
    <name type="common">Spur-leaf</name>
    <dbReference type="NCBI Taxonomy" id="13715"/>
    <lineage>
        <taxon>Eukaryota</taxon>
        <taxon>Viridiplantae</taxon>
        <taxon>Streptophyta</taxon>
        <taxon>Embryophyta</taxon>
        <taxon>Tracheophyta</taxon>
        <taxon>Spermatophyta</taxon>
        <taxon>Magnoliopsida</taxon>
        <taxon>Trochodendrales</taxon>
        <taxon>Trochodendraceae</taxon>
        <taxon>Tetracentron</taxon>
    </lineage>
</organism>
<evidence type="ECO:0000256" key="3">
    <source>
        <dbReference type="ARBA" id="ARBA00023002"/>
    </source>
</evidence>
<dbReference type="InterPro" id="IPR001128">
    <property type="entry name" value="Cyt_P450"/>
</dbReference>
<keyword evidence="4 5" id="KW-0408">Iron</keyword>
<dbReference type="SUPFAM" id="SSF48264">
    <property type="entry name" value="Cytochrome P450"/>
    <property type="match status" value="1"/>
</dbReference>
<dbReference type="GO" id="GO:0020037">
    <property type="term" value="F:heme binding"/>
    <property type="evidence" value="ECO:0007669"/>
    <property type="project" value="InterPro"/>
</dbReference>